<keyword evidence="14" id="KW-1185">Reference proteome</keyword>
<organism evidence="13 14">
    <name type="scientific">Patulibacter medicamentivorans</name>
    <dbReference type="NCBI Taxonomy" id="1097667"/>
    <lineage>
        <taxon>Bacteria</taxon>
        <taxon>Bacillati</taxon>
        <taxon>Actinomycetota</taxon>
        <taxon>Thermoleophilia</taxon>
        <taxon>Solirubrobacterales</taxon>
        <taxon>Patulibacteraceae</taxon>
        <taxon>Patulibacter</taxon>
    </lineage>
</organism>
<keyword evidence="3" id="KW-0820">tRNA-binding</keyword>
<name>H0E791_9ACTN</name>
<evidence type="ECO:0000256" key="3">
    <source>
        <dbReference type="ARBA" id="ARBA00022555"/>
    </source>
</evidence>
<evidence type="ECO:0000256" key="9">
    <source>
        <dbReference type="ARBA" id="ARBA00022842"/>
    </source>
</evidence>
<evidence type="ECO:0000313" key="13">
    <source>
        <dbReference type="EMBL" id="EHN10466.1"/>
    </source>
</evidence>
<dbReference type="Proteomes" id="UP000005143">
    <property type="component" value="Unassembled WGS sequence"/>
</dbReference>
<evidence type="ECO:0000259" key="12">
    <source>
        <dbReference type="Pfam" id="PF01743"/>
    </source>
</evidence>
<evidence type="ECO:0000256" key="1">
    <source>
        <dbReference type="ARBA" id="ARBA00001946"/>
    </source>
</evidence>
<dbReference type="Gene3D" id="3.30.460.10">
    <property type="entry name" value="Beta Polymerase, domain 2"/>
    <property type="match status" value="1"/>
</dbReference>
<keyword evidence="8" id="KW-0547">Nucleotide-binding</keyword>
<evidence type="ECO:0000256" key="8">
    <source>
        <dbReference type="ARBA" id="ARBA00022741"/>
    </source>
</evidence>
<dbReference type="RefSeq" id="WP_007576042.1">
    <property type="nucleotide sequence ID" value="NZ_AGUD01000220.1"/>
</dbReference>
<dbReference type="Gene3D" id="1.10.3090.10">
    <property type="entry name" value="cca-adding enzyme, domain 2"/>
    <property type="match status" value="2"/>
</dbReference>
<dbReference type="GO" id="GO:0046872">
    <property type="term" value="F:metal ion binding"/>
    <property type="evidence" value="ECO:0007669"/>
    <property type="project" value="UniProtKB-KW"/>
</dbReference>
<feature type="domain" description="Poly A polymerase head" evidence="12">
    <location>
        <begin position="38"/>
        <end position="159"/>
    </location>
</feature>
<proteinExistence type="inferred from homology"/>
<dbReference type="Pfam" id="PF01743">
    <property type="entry name" value="PolyA_pol"/>
    <property type="match status" value="1"/>
</dbReference>
<accession>H0E791</accession>
<dbReference type="PANTHER" id="PTHR47788">
    <property type="entry name" value="POLYA POLYMERASE"/>
    <property type="match status" value="1"/>
</dbReference>
<dbReference type="GO" id="GO:0008033">
    <property type="term" value="P:tRNA processing"/>
    <property type="evidence" value="ECO:0007669"/>
    <property type="project" value="UniProtKB-KW"/>
</dbReference>
<evidence type="ECO:0000256" key="5">
    <source>
        <dbReference type="ARBA" id="ARBA00022694"/>
    </source>
</evidence>
<dbReference type="SUPFAM" id="SSF81891">
    <property type="entry name" value="Poly A polymerase C-terminal region-like"/>
    <property type="match status" value="1"/>
</dbReference>
<evidence type="ECO:0000256" key="2">
    <source>
        <dbReference type="ARBA" id="ARBA00007265"/>
    </source>
</evidence>
<dbReference type="SUPFAM" id="SSF81301">
    <property type="entry name" value="Nucleotidyltransferase"/>
    <property type="match status" value="1"/>
</dbReference>
<keyword evidence="7" id="KW-0479">Metal-binding</keyword>
<comment type="caution">
    <text evidence="13">The sequence shown here is derived from an EMBL/GenBank/DDBJ whole genome shotgun (WGS) entry which is preliminary data.</text>
</comment>
<dbReference type="GO" id="GO:0004810">
    <property type="term" value="F:CCA tRNA nucleotidyltransferase activity"/>
    <property type="evidence" value="ECO:0007669"/>
    <property type="project" value="UniProtKB-EC"/>
</dbReference>
<evidence type="ECO:0000256" key="4">
    <source>
        <dbReference type="ARBA" id="ARBA00022679"/>
    </source>
</evidence>
<keyword evidence="9" id="KW-0460">Magnesium</keyword>
<dbReference type="InterPro" id="IPR043519">
    <property type="entry name" value="NT_sf"/>
</dbReference>
<evidence type="ECO:0000256" key="7">
    <source>
        <dbReference type="ARBA" id="ARBA00022723"/>
    </source>
</evidence>
<dbReference type="EC" id="2.7.7.72" evidence="13"/>
<dbReference type="GO" id="GO:0000166">
    <property type="term" value="F:nucleotide binding"/>
    <property type="evidence" value="ECO:0007669"/>
    <property type="project" value="UniProtKB-KW"/>
</dbReference>
<dbReference type="InterPro" id="IPR052390">
    <property type="entry name" value="tRNA_nt/polyA_polymerase"/>
</dbReference>
<comment type="similarity">
    <text evidence="2 11">Belongs to the tRNA nucleotidyltransferase/poly(A) polymerase family.</text>
</comment>
<evidence type="ECO:0000313" key="14">
    <source>
        <dbReference type="Proteomes" id="UP000005143"/>
    </source>
</evidence>
<keyword evidence="4 11" id="KW-0808">Transferase</keyword>
<dbReference type="PATRIC" id="fig|1097667.3.peg.2673"/>
<gene>
    <name evidence="13" type="ORF">PAI11_26930</name>
</gene>
<dbReference type="AlphaFoldDB" id="H0E791"/>
<evidence type="ECO:0000256" key="10">
    <source>
        <dbReference type="ARBA" id="ARBA00022884"/>
    </source>
</evidence>
<dbReference type="PANTHER" id="PTHR47788:SF1">
    <property type="entry name" value="A-ADDING TRNA NUCLEOTIDYLTRANSFERASE"/>
    <property type="match status" value="1"/>
</dbReference>
<keyword evidence="10 11" id="KW-0694">RNA-binding</keyword>
<reference evidence="13 14" key="1">
    <citation type="journal article" date="2013" name="Biodegradation">
        <title>Quantitative proteomic analysis of ibuprofen-degrading Patulibacter sp. strain I11.</title>
        <authorList>
            <person name="Almeida B."/>
            <person name="Kjeldal H."/>
            <person name="Lolas I."/>
            <person name="Knudsen A.D."/>
            <person name="Carvalho G."/>
            <person name="Nielsen K.L."/>
            <person name="Barreto Crespo M.T."/>
            <person name="Stensballe A."/>
            <person name="Nielsen J.L."/>
        </authorList>
    </citation>
    <scope>NUCLEOTIDE SEQUENCE [LARGE SCALE GENOMIC DNA]</scope>
    <source>
        <strain evidence="13 14">I11</strain>
    </source>
</reference>
<dbReference type="GO" id="GO:0000049">
    <property type="term" value="F:tRNA binding"/>
    <property type="evidence" value="ECO:0007669"/>
    <property type="project" value="UniProtKB-KW"/>
</dbReference>
<dbReference type="CDD" id="cd05398">
    <property type="entry name" value="NT_ClassII-CCAase"/>
    <property type="match status" value="1"/>
</dbReference>
<sequence>MADDRTRRLLDPDAALTALRRLPAARPLLDVVGPRDGVWLVGGAVRDLLLGIAPHELDLLVEGPVDDLAARLGPAVARHERFGTVEVEPRPGVRYDLARARRERYAEPGALPEVEPVDRVQDDLPRRDVTVNAIALRLGDGALTEVPGARDDLAAGVLRVLHDRSLIDDPTRVWRIARYAARLGFAVEPRTRELAAASDPTTISGARHGSELRLALSEPDPARVLATLLELAPTFLPRGFDPEPPGLDAALALLPTGGRRDLVRLAASCSGVALEHLLPWIDALELTSAERDVVGAGSRSSTLQPLRAARLPSEIQRAAAGAPLEVVALAGGPNARRWIEELRHVRLEIDGRDLLAAGVAPGPAVGRGLAAALGAKLDGRLDPARPAAEAELAAALSALAGA</sequence>
<dbReference type="InterPro" id="IPR002646">
    <property type="entry name" value="PolA_pol_head_dom"/>
</dbReference>
<evidence type="ECO:0000256" key="11">
    <source>
        <dbReference type="RuleBase" id="RU003953"/>
    </source>
</evidence>
<dbReference type="EMBL" id="AGUD01000220">
    <property type="protein sequence ID" value="EHN10466.1"/>
    <property type="molecule type" value="Genomic_DNA"/>
</dbReference>
<evidence type="ECO:0000256" key="6">
    <source>
        <dbReference type="ARBA" id="ARBA00022695"/>
    </source>
</evidence>
<keyword evidence="6 13" id="KW-0548">Nucleotidyltransferase</keyword>
<comment type="cofactor">
    <cofactor evidence="1">
        <name>Mg(2+)</name>
        <dbReference type="ChEBI" id="CHEBI:18420"/>
    </cofactor>
</comment>
<keyword evidence="5" id="KW-0819">tRNA processing</keyword>
<protein>
    <submittedName>
        <fullName evidence="13">tRNA nucleotidyltransferase A-adding</fullName>
        <ecNumber evidence="13">2.7.7.72</ecNumber>
    </submittedName>
</protein>